<dbReference type="GO" id="GO:0030976">
    <property type="term" value="F:thiamine pyrophosphate binding"/>
    <property type="evidence" value="ECO:0007669"/>
    <property type="project" value="UniProtKB-UniRule"/>
</dbReference>
<evidence type="ECO:0000313" key="11">
    <source>
        <dbReference type="EMBL" id="ARP17796.1"/>
    </source>
</evidence>
<dbReference type="CDD" id="cd02009">
    <property type="entry name" value="TPP_SHCHC_synthase"/>
    <property type="match status" value="1"/>
</dbReference>
<dbReference type="RefSeq" id="WP_054730129.1">
    <property type="nucleotide sequence ID" value="NZ_CP017889.1"/>
</dbReference>
<dbReference type="Pfam" id="PF02776">
    <property type="entry name" value="TPP_enzyme_N"/>
    <property type="match status" value="1"/>
</dbReference>
<evidence type="ECO:0000256" key="5">
    <source>
        <dbReference type="ARBA" id="ARBA00023052"/>
    </source>
</evidence>
<feature type="domain" description="Menaquinone biosynthesis protein MenD middle" evidence="10">
    <location>
        <begin position="189"/>
        <end position="397"/>
    </location>
</feature>
<comment type="pathway">
    <text evidence="7">Quinol/quinone metabolism; 1,4-dihydroxy-2-naphthoate biosynthesis; 1,4-dihydroxy-2-naphthoate from chorismate: step 2/7.</text>
</comment>
<dbReference type="InterPro" id="IPR011766">
    <property type="entry name" value="TPP_enzyme_TPP-bd"/>
</dbReference>
<comment type="cofactor">
    <cofactor evidence="7">
        <name>Mg(2+)</name>
        <dbReference type="ChEBI" id="CHEBI:18420"/>
    </cofactor>
    <cofactor evidence="7">
        <name>Mn(2+)</name>
        <dbReference type="ChEBI" id="CHEBI:29035"/>
    </cofactor>
</comment>
<comment type="pathway">
    <text evidence="7">Quinol/quinone metabolism; menaquinone biosynthesis.</text>
</comment>
<dbReference type="UniPathway" id="UPA00079"/>
<evidence type="ECO:0000256" key="6">
    <source>
        <dbReference type="ARBA" id="ARBA00023211"/>
    </source>
</evidence>
<evidence type="ECO:0000256" key="7">
    <source>
        <dbReference type="HAMAP-Rule" id="MF_01659"/>
    </source>
</evidence>
<keyword evidence="5 7" id="KW-0786">Thiamine pyrophosphate</keyword>
<dbReference type="UniPathway" id="UPA01057">
    <property type="reaction ID" value="UER00164"/>
</dbReference>
<dbReference type="PANTHER" id="PTHR42916">
    <property type="entry name" value="2-SUCCINYL-5-ENOLPYRUVYL-6-HYDROXY-3-CYCLOHEXENE-1-CARBOXYLATE SYNTHASE"/>
    <property type="match status" value="1"/>
</dbReference>
<dbReference type="AlphaFoldDB" id="A0A1W6TAA2"/>
<dbReference type="CDD" id="cd07037">
    <property type="entry name" value="TPP_PYR_MenD"/>
    <property type="match status" value="1"/>
</dbReference>
<reference evidence="11" key="1">
    <citation type="submission" date="2016-10" db="EMBL/GenBank/DDBJ databases">
        <title>The High Quality Genome of Vibrio alginolyticus K01M1.</title>
        <authorList>
            <person name="Wendling C."/>
            <person name="Chibani C.M."/>
            <person name="Hertel R."/>
            <person name="Sproer C."/>
            <person name="Bunk B."/>
            <person name="Overmann J."/>
            <person name="Roth O."/>
            <person name="Liesegang H."/>
        </authorList>
    </citation>
    <scope>NUCLEOTIDE SEQUENCE</scope>
    <source>
        <strain evidence="11">K05K4</strain>
    </source>
</reference>
<dbReference type="Pfam" id="PF02775">
    <property type="entry name" value="TPP_enzyme_C"/>
    <property type="match status" value="1"/>
</dbReference>
<dbReference type="Gene3D" id="3.40.50.970">
    <property type="match status" value="2"/>
</dbReference>
<dbReference type="InterPro" id="IPR032264">
    <property type="entry name" value="MenD_middle"/>
</dbReference>
<proteinExistence type="inferred from homology"/>
<gene>
    <name evidence="7 11" type="primary">menD</name>
    <name evidence="11" type="ORF">K05K4_09490</name>
</gene>
<dbReference type="PANTHER" id="PTHR42916:SF1">
    <property type="entry name" value="PROTEIN PHYLLO, CHLOROPLASTIC"/>
    <property type="match status" value="1"/>
</dbReference>
<comment type="cofactor">
    <cofactor evidence="7">
        <name>thiamine diphosphate</name>
        <dbReference type="ChEBI" id="CHEBI:58937"/>
    </cofactor>
    <text evidence="7">Binds 1 thiamine pyrophosphate per subunit.</text>
</comment>
<evidence type="ECO:0000256" key="4">
    <source>
        <dbReference type="ARBA" id="ARBA00022842"/>
    </source>
</evidence>
<keyword evidence="1 7" id="KW-0474">Menaquinone biosynthesis</keyword>
<keyword evidence="6 7" id="KW-0464">Manganese</keyword>
<dbReference type="NCBIfam" id="TIGR00173">
    <property type="entry name" value="menD"/>
    <property type="match status" value="1"/>
</dbReference>
<dbReference type="EC" id="2.2.1.9" evidence="7"/>
<evidence type="ECO:0000256" key="3">
    <source>
        <dbReference type="ARBA" id="ARBA00022723"/>
    </source>
</evidence>
<evidence type="ECO:0000259" key="9">
    <source>
        <dbReference type="Pfam" id="PF02776"/>
    </source>
</evidence>
<dbReference type="Gene3D" id="3.40.50.1220">
    <property type="entry name" value="TPP-binding domain"/>
    <property type="match status" value="1"/>
</dbReference>
<dbReference type="EMBL" id="CP017902">
    <property type="protein sequence ID" value="ARP17796.1"/>
    <property type="molecule type" value="Genomic_DNA"/>
</dbReference>
<evidence type="ECO:0000256" key="2">
    <source>
        <dbReference type="ARBA" id="ARBA00022679"/>
    </source>
</evidence>
<dbReference type="GO" id="GO:0000287">
    <property type="term" value="F:magnesium ion binding"/>
    <property type="evidence" value="ECO:0007669"/>
    <property type="project" value="UniProtKB-UniRule"/>
</dbReference>
<dbReference type="HAMAP" id="MF_01659">
    <property type="entry name" value="MenD"/>
    <property type="match status" value="1"/>
</dbReference>
<dbReference type="InterPro" id="IPR004433">
    <property type="entry name" value="MenaQ_synth_MenD"/>
</dbReference>
<organism evidence="11">
    <name type="scientific">Vibrio alginolyticus</name>
    <dbReference type="NCBI Taxonomy" id="663"/>
    <lineage>
        <taxon>Bacteria</taxon>
        <taxon>Pseudomonadati</taxon>
        <taxon>Pseudomonadota</taxon>
        <taxon>Gammaproteobacteria</taxon>
        <taxon>Vibrionales</taxon>
        <taxon>Vibrionaceae</taxon>
        <taxon>Vibrio</taxon>
    </lineage>
</organism>
<accession>A0A1W6TAA2</accession>
<comment type="catalytic activity">
    <reaction evidence="7">
        <text>isochorismate + 2-oxoglutarate + H(+) = 5-enolpyruvoyl-6-hydroxy-2-succinyl-cyclohex-3-ene-1-carboxylate + CO2</text>
        <dbReference type="Rhea" id="RHEA:25593"/>
        <dbReference type="ChEBI" id="CHEBI:15378"/>
        <dbReference type="ChEBI" id="CHEBI:16526"/>
        <dbReference type="ChEBI" id="CHEBI:16810"/>
        <dbReference type="ChEBI" id="CHEBI:29780"/>
        <dbReference type="ChEBI" id="CHEBI:58818"/>
        <dbReference type="EC" id="2.2.1.9"/>
    </reaction>
</comment>
<dbReference type="Pfam" id="PF16582">
    <property type="entry name" value="TPP_enzyme_M_2"/>
    <property type="match status" value="1"/>
</dbReference>
<sequence length="572" mass="63198">MSHDQAVLNRVWSETILIELQRFGVKHVCIAPGSRSTPLTLEAAEQSDFSIHTHFDERGLGFMALGLAKATQEPVAIIVTSGTAVANLLPSVAEAKLTGEKLVLLTADRPVELVGCGANQAINQLGIFSHHVSASLNLPSPNLATSLNWLLTSVDEVMFTQQLQGSAVHINCAFPEPLYSNGAKADYQTYLDSVAGWRKGSGTYTQRFSHLSQANIPPFSDKKGLVVIGSLPLEQARSAQAFAQKMGWPVLADPQSGLSSDWAYYDVWLQLPEFANELESCELIIQFGSRIISKRLNQWIDKQVSKNQQSKDVQYWYVSPCMDRNNQNHLAQMHWVEPPKTWVSRINFEKSIFAGWADRLANDVKRVHQRIEEAFLSDSASAIDEIALAADINERTKNVDVFLGNSLFVRLVDMYGKLDGVEVFTNRGASGIDGLFAAASGVQRARGNPLLMYIGDTAALYDLNSLALFSHNKLPAVLVVTNNDGGAIFDMLPVPPERRTTYYQMPHGYQFEHAAKQFGLAYLHVSTLEQFQSSVKEHLCHRQGTLLVEVQTPPNQAAETLKAFNKSLNALL</sequence>
<dbReference type="InterPro" id="IPR012001">
    <property type="entry name" value="Thiamin_PyroP_enz_TPP-bd_dom"/>
</dbReference>
<feature type="domain" description="Thiamine pyrophosphate enzyme N-terminal TPP-binding" evidence="9">
    <location>
        <begin position="15"/>
        <end position="125"/>
    </location>
</feature>
<dbReference type="PIRSF" id="PIRSF004983">
    <property type="entry name" value="MenD"/>
    <property type="match status" value="1"/>
</dbReference>
<keyword evidence="2 7" id="KW-0808">Transferase</keyword>
<evidence type="ECO:0000259" key="8">
    <source>
        <dbReference type="Pfam" id="PF02775"/>
    </source>
</evidence>
<dbReference type="InterPro" id="IPR029061">
    <property type="entry name" value="THDP-binding"/>
</dbReference>
<keyword evidence="3 7" id="KW-0479">Metal-binding</keyword>
<name>A0A1W6TAA2_VIBAL</name>
<evidence type="ECO:0000259" key="10">
    <source>
        <dbReference type="Pfam" id="PF16582"/>
    </source>
</evidence>
<feature type="domain" description="Thiamine pyrophosphate enzyme TPP-binding" evidence="8">
    <location>
        <begin position="434"/>
        <end position="550"/>
    </location>
</feature>
<protein>
    <recommendedName>
        <fullName evidence="7">2-succinyl-5-enolpyruvyl-6-hydroxy-3-cyclohexene-1-carboxylate synthase</fullName>
        <shortName evidence="7">SEPHCHC synthase</shortName>
        <ecNumber evidence="7">2.2.1.9</ecNumber>
    </recommendedName>
    <alternativeName>
        <fullName evidence="7">Menaquinone biosynthesis protein MenD</fullName>
    </alternativeName>
</protein>
<dbReference type="SUPFAM" id="SSF52518">
    <property type="entry name" value="Thiamin diphosphate-binding fold (THDP-binding)"/>
    <property type="match status" value="2"/>
</dbReference>
<dbReference type="GO" id="GO:0009234">
    <property type="term" value="P:menaquinone biosynthetic process"/>
    <property type="evidence" value="ECO:0007669"/>
    <property type="project" value="UniProtKB-UniRule"/>
</dbReference>
<comment type="subunit">
    <text evidence="7">Homodimer.</text>
</comment>
<comment type="similarity">
    <text evidence="7">Belongs to the TPP enzyme family. MenD subfamily.</text>
</comment>
<dbReference type="GO" id="GO:0070204">
    <property type="term" value="F:2-succinyl-5-enolpyruvyl-6-hydroxy-3-cyclohexene-1-carboxylic-acid synthase activity"/>
    <property type="evidence" value="ECO:0007669"/>
    <property type="project" value="UniProtKB-UniRule"/>
</dbReference>
<evidence type="ECO:0000256" key="1">
    <source>
        <dbReference type="ARBA" id="ARBA00022428"/>
    </source>
</evidence>
<keyword evidence="4 7" id="KW-0460">Magnesium</keyword>
<comment type="function">
    <text evidence="7">Catalyzes the thiamine diphosphate-dependent decarboxylation of 2-oxoglutarate and the subsequent addition of the resulting succinic semialdehyde-thiamine pyrophosphate anion to isochorismate to yield 2-succinyl-5-enolpyruvyl-6-hydroxy-3-cyclohexene-1-carboxylate (SEPHCHC).</text>
</comment>
<dbReference type="GO" id="GO:0030145">
    <property type="term" value="F:manganese ion binding"/>
    <property type="evidence" value="ECO:0007669"/>
    <property type="project" value="UniProtKB-UniRule"/>
</dbReference>